<proteinExistence type="predicted"/>
<dbReference type="Gene3D" id="3.90.550.10">
    <property type="entry name" value="Spore Coat Polysaccharide Biosynthesis Protein SpsA, Chain A"/>
    <property type="match status" value="1"/>
</dbReference>
<evidence type="ECO:0000256" key="3">
    <source>
        <dbReference type="ARBA" id="ARBA00022679"/>
    </source>
</evidence>
<gene>
    <name evidence="11" type="ORF">JF922_22590</name>
</gene>
<name>A0A934NBA2_9BACT</name>
<evidence type="ECO:0000256" key="7">
    <source>
        <dbReference type="ARBA" id="ARBA00023136"/>
    </source>
</evidence>
<dbReference type="FunFam" id="3.90.550.10:FF:000057">
    <property type="entry name" value="Glycosyltransferase-like protein, family 2"/>
    <property type="match status" value="1"/>
</dbReference>
<feature type="transmembrane region" description="Helical" evidence="9">
    <location>
        <begin position="303"/>
        <end position="322"/>
    </location>
</feature>
<feature type="transmembrane region" description="Helical" evidence="9">
    <location>
        <begin position="342"/>
        <end position="360"/>
    </location>
</feature>
<keyword evidence="12" id="KW-1185">Reference proteome</keyword>
<evidence type="ECO:0000256" key="4">
    <source>
        <dbReference type="ARBA" id="ARBA00022692"/>
    </source>
</evidence>
<evidence type="ECO:0000256" key="9">
    <source>
        <dbReference type="SAM" id="Phobius"/>
    </source>
</evidence>
<keyword evidence="4 9" id="KW-0812">Transmembrane</keyword>
<sequence>MTAAALAVIAVSSPLLFAYGANLLYLSWRALGMPPPGPRQLAVGGSLPKVAVQIPIYDERYVAERVIDAACALDWPHDQFEVQVLDDSDDETVQIVRRAVKRWRSRGVDVRHLRRSGRSGYKAGALAAGMALTDAPFLAVFDADFLPRPDFLRRTMAEFDDPRAGYLQCRWTHHNEGYSWFTRLQALMIDFHFLVEQPVRAALGYPTNFAGSAGVWRRAAVEDAGGWSARTLTEDLDLSYRAQLRGWRAVYREDVAVPQELPVAVNAYRGQQSRWAQGSFQCAFWLLAPLLRSRLPLRARLQGTLHLLGYMAPVLMLLQIAAYPSLLVEAGGAGGLSHLVRLPVAVSLMSLAPFVGFAVAQSRRGRSWWRQLPGIVSWAVVGSGTSLAVALSLLRALQGGGGEFRRTPKYRIERPGQEWAAGAYATAAEPIVLAELALGVAASLLGAAALSRREWLLALYSLLFASGFLCLALGSLGQALEVVSLRRLGRNLPARFYGARTGAFLLALPAVLLVAVAQLPDPFEDSYQHWLMAATLAQTGHLRDPLFGMQDTWLPGYQVLAASVLRLTGLWNLWLLKLVNVALGLATLWLVHRLAGAPRRGRLAVALLALNPVFLLTATTAVAEPLL</sequence>
<dbReference type="Pfam" id="PF13632">
    <property type="entry name" value="Glyco_trans_2_3"/>
    <property type="match status" value="1"/>
</dbReference>
<keyword evidence="5 9" id="KW-1133">Transmembrane helix</keyword>
<organism evidence="11 12">
    <name type="scientific">Candidatus Nephthysia bennettiae</name>
    <dbReference type="NCBI Taxonomy" id="3127016"/>
    <lineage>
        <taxon>Bacteria</taxon>
        <taxon>Bacillati</taxon>
        <taxon>Candidatus Dormiibacterota</taxon>
        <taxon>Candidatus Dormibacteria</taxon>
        <taxon>Candidatus Dormibacterales</taxon>
        <taxon>Candidatus Dormibacteraceae</taxon>
        <taxon>Candidatus Nephthysia</taxon>
    </lineage>
</organism>
<dbReference type="AlphaFoldDB" id="A0A934NBA2"/>
<keyword evidence="8" id="KW-0961">Cell wall biogenesis/degradation</keyword>
<dbReference type="SUPFAM" id="SSF53448">
    <property type="entry name" value="Nucleotide-diphospho-sugar transferases"/>
    <property type="match status" value="1"/>
</dbReference>
<evidence type="ECO:0000256" key="6">
    <source>
        <dbReference type="ARBA" id="ARBA00023034"/>
    </source>
</evidence>
<dbReference type="PANTHER" id="PTHR32044:SF80">
    <property type="entry name" value="XYLOGLUCAN GLYCOSYLTRANSFERASE 2-RELATED"/>
    <property type="match status" value="1"/>
</dbReference>
<evidence type="ECO:0000256" key="2">
    <source>
        <dbReference type="ARBA" id="ARBA00022676"/>
    </source>
</evidence>
<feature type="non-terminal residue" evidence="11">
    <location>
        <position position="627"/>
    </location>
</feature>
<dbReference type="GO" id="GO:0071555">
    <property type="term" value="P:cell wall organization"/>
    <property type="evidence" value="ECO:0007669"/>
    <property type="project" value="UniProtKB-KW"/>
</dbReference>
<dbReference type="InterPro" id="IPR001173">
    <property type="entry name" value="Glyco_trans_2-like"/>
</dbReference>
<keyword evidence="2" id="KW-0328">Glycosyltransferase</keyword>
<keyword evidence="6" id="KW-0333">Golgi apparatus</keyword>
<dbReference type="EMBL" id="JAEKNR010000224">
    <property type="protein sequence ID" value="MBJ7600843.1"/>
    <property type="molecule type" value="Genomic_DNA"/>
</dbReference>
<dbReference type="InterPro" id="IPR029044">
    <property type="entry name" value="Nucleotide-diphossugar_trans"/>
</dbReference>
<evidence type="ECO:0000313" key="11">
    <source>
        <dbReference type="EMBL" id="MBJ7600843.1"/>
    </source>
</evidence>
<dbReference type="PANTHER" id="PTHR32044">
    <property type="entry name" value="GLUCOMANNAN 4-BETA-MANNOSYLTRANSFERASE 9"/>
    <property type="match status" value="1"/>
</dbReference>
<evidence type="ECO:0000313" key="12">
    <source>
        <dbReference type="Proteomes" id="UP000612893"/>
    </source>
</evidence>
<evidence type="ECO:0000256" key="1">
    <source>
        <dbReference type="ARBA" id="ARBA00004653"/>
    </source>
</evidence>
<evidence type="ECO:0000259" key="10">
    <source>
        <dbReference type="Pfam" id="PF13632"/>
    </source>
</evidence>
<comment type="subcellular location">
    <subcellularLocation>
        <location evidence="1">Golgi apparatus membrane</location>
        <topology evidence="1">Multi-pass membrane protein</topology>
    </subcellularLocation>
</comment>
<evidence type="ECO:0000256" key="5">
    <source>
        <dbReference type="ARBA" id="ARBA00022989"/>
    </source>
</evidence>
<protein>
    <submittedName>
        <fullName evidence="11">Glycosyltransferase</fullName>
    </submittedName>
</protein>
<feature type="transmembrane region" description="Helical" evidence="9">
    <location>
        <begin position="573"/>
        <end position="591"/>
    </location>
</feature>
<accession>A0A934NBA2</accession>
<dbReference type="GO" id="GO:0016757">
    <property type="term" value="F:glycosyltransferase activity"/>
    <property type="evidence" value="ECO:0007669"/>
    <property type="project" value="UniProtKB-KW"/>
</dbReference>
<dbReference type="Proteomes" id="UP000612893">
    <property type="component" value="Unassembled WGS sequence"/>
</dbReference>
<dbReference type="RefSeq" id="WP_338204822.1">
    <property type="nucleotide sequence ID" value="NZ_JAEKNR010000224.1"/>
</dbReference>
<keyword evidence="7 9" id="KW-0472">Membrane</keyword>
<feature type="transmembrane region" description="Helical" evidence="9">
    <location>
        <begin position="497"/>
        <end position="517"/>
    </location>
</feature>
<feature type="domain" description="Glycosyltransferase 2-like" evidence="10">
    <location>
        <begin position="140"/>
        <end position="323"/>
    </location>
</feature>
<keyword evidence="3" id="KW-0808">Transferase</keyword>
<feature type="transmembrane region" description="Helical" evidence="9">
    <location>
        <begin position="455"/>
        <end position="476"/>
    </location>
</feature>
<reference evidence="11" key="1">
    <citation type="submission" date="2020-10" db="EMBL/GenBank/DDBJ databases">
        <title>Ca. Dormibacterota MAGs.</title>
        <authorList>
            <person name="Montgomery K."/>
        </authorList>
    </citation>
    <scope>NUCLEOTIDE SEQUENCE [LARGE SCALE GENOMIC DNA]</scope>
    <source>
        <strain evidence="11">SC8812_S17_10</strain>
    </source>
</reference>
<feature type="transmembrane region" description="Helical" evidence="9">
    <location>
        <begin position="372"/>
        <end position="394"/>
    </location>
</feature>
<evidence type="ECO:0000256" key="8">
    <source>
        <dbReference type="ARBA" id="ARBA00023316"/>
    </source>
</evidence>
<comment type="caution">
    <text evidence="11">The sequence shown here is derived from an EMBL/GenBank/DDBJ whole genome shotgun (WGS) entry which is preliminary data.</text>
</comment>
<feature type="transmembrane region" description="Helical" evidence="9">
    <location>
        <begin position="603"/>
        <end position="623"/>
    </location>
</feature>